<dbReference type="GO" id="GO:0005524">
    <property type="term" value="F:ATP binding"/>
    <property type="evidence" value="ECO:0007669"/>
    <property type="project" value="UniProtKB-KW"/>
</dbReference>
<dbReference type="PROSITE" id="PS00211">
    <property type="entry name" value="ABC_TRANSPORTER_1"/>
    <property type="match status" value="1"/>
</dbReference>
<gene>
    <name evidence="6" type="ordered locus">MTES_2393</name>
</gene>
<dbReference type="GO" id="GO:0055085">
    <property type="term" value="P:transmembrane transport"/>
    <property type="evidence" value="ECO:0007669"/>
    <property type="project" value="UniProtKB-ARBA"/>
</dbReference>
<dbReference type="eggNOG" id="COG4608">
    <property type="taxonomic scope" value="Bacteria"/>
</dbReference>
<dbReference type="SUPFAM" id="SSF52540">
    <property type="entry name" value="P-loop containing nucleoside triphosphate hydrolases"/>
    <property type="match status" value="1"/>
</dbReference>
<dbReference type="InterPro" id="IPR003593">
    <property type="entry name" value="AAA+_ATPase"/>
</dbReference>
<dbReference type="SMART" id="SM00382">
    <property type="entry name" value="AAA"/>
    <property type="match status" value="1"/>
</dbReference>
<reference key="2">
    <citation type="submission" date="2011-02" db="EMBL/GenBank/DDBJ databases">
        <title>Genome sequence of Microbacterium testaceum StLB037.</title>
        <authorList>
            <person name="Morohoshi T."/>
            <person name="Wang W.Z."/>
            <person name="Someya N."/>
            <person name="Ikeda T."/>
        </authorList>
    </citation>
    <scope>NUCLEOTIDE SEQUENCE</scope>
    <source>
        <strain>StLB037</strain>
    </source>
</reference>
<dbReference type="OrthoDB" id="3677453at2"/>
<dbReference type="AlphaFoldDB" id="E8NGQ8"/>
<accession>E8NGQ8</accession>
<evidence type="ECO:0000313" key="7">
    <source>
        <dbReference type="Proteomes" id="UP000008975"/>
    </source>
</evidence>
<sequence length="282" mass="30393">MSDTPLLSISDLAVDLGHGIRSTRVLHGVDLVVDRGRTIGIVGESGSGKSTLAKTIVGLHRVATGSVVFDGIELASAPRAVLGSVRRRVQYIPQDPFSSLDPRRTIGQTLAEAIDPRGASLRRHRARIVEALASVALGPDAVDRYPHEFSGGQRQRIAIARALVVDPDVIVADEITSALDVSTQAEILQLLGRLRDDHGLTMLFISHNLAVVEELCDEVVVLLHGRIVEQGPIEEVFADPRDDYTRRLLESVPGGAAFDISAPVVTAAVRTVAVGRKRPRRR</sequence>
<dbReference type="Gene3D" id="3.40.50.300">
    <property type="entry name" value="P-loop containing nucleotide triphosphate hydrolases"/>
    <property type="match status" value="1"/>
</dbReference>
<dbReference type="Proteomes" id="UP000008975">
    <property type="component" value="Chromosome"/>
</dbReference>
<organism evidence="6 7">
    <name type="scientific">Microbacterium testaceum (strain StLB037)</name>
    <dbReference type="NCBI Taxonomy" id="979556"/>
    <lineage>
        <taxon>Bacteria</taxon>
        <taxon>Bacillati</taxon>
        <taxon>Actinomycetota</taxon>
        <taxon>Actinomycetes</taxon>
        <taxon>Micrococcales</taxon>
        <taxon>Microbacteriaceae</taxon>
        <taxon>Microbacterium</taxon>
    </lineage>
</organism>
<evidence type="ECO:0000256" key="1">
    <source>
        <dbReference type="ARBA" id="ARBA00005417"/>
    </source>
</evidence>
<keyword evidence="3" id="KW-0547">Nucleotide-binding</keyword>
<evidence type="ECO:0000259" key="5">
    <source>
        <dbReference type="PROSITE" id="PS50893"/>
    </source>
</evidence>
<dbReference type="PROSITE" id="PS50893">
    <property type="entry name" value="ABC_TRANSPORTER_2"/>
    <property type="match status" value="1"/>
</dbReference>
<dbReference type="InterPro" id="IPR027417">
    <property type="entry name" value="P-loop_NTPase"/>
</dbReference>
<comment type="similarity">
    <text evidence="1">Belongs to the ABC transporter superfamily.</text>
</comment>
<name>E8NGQ8_MICTS</name>
<proteinExistence type="inferred from homology"/>
<protein>
    <submittedName>
        <fullName evidence="6">ABC-type oligopeptide transport system, ATPase component</fullName>
    </submittedName>
</protein>
<dbReference type="InterPro" id="IPR050319">
    <property type="entry name" value="ABC_transp_ATP-bind"/>
</dbReference>
<dbReference type="STRING" id="979556.MTES_2393"/>
<dbReference type="GO" id="GO:0016887">
    <property type="term" value="F:ATP hydrolysis activity"/>
    <property type="evidence" value="ECO:0007669"/>
    <property type="project" value="InterPro"/>
</dbReference>
<evidence type="ECO:0000256" key="3">
    <source>
        <dbReference type="ARBA" id="ARBA00022741"/>
    </source>
</evidence>
<dbReference type="InterPro" id="IPR017871">
    <property type="entry name" value="ABC_transporter-like_CS"/>
</dbReference>
<evidence type="ECO:0000256" key="4">
    <source>
        <dbReference type="ARBA" id="ARBA00022840"/>
    </source>
</evidence>
<dbReference type="PANTHER" id="PTHR43776">
    <property type="entry name" value="TRANSPORT ATP-BINDING PROTEIN"/>
    <property type="match status" value="1"/>
</dbReference>
<reference evidence="6 7" key="1">
    <citation type="journal article" date="2011" name="J. Bacteriol.">
        <title>Genome sequence of Microbacterium testaceum StLB037, an N-acylhomoserine lactone-degrading bacterium isolated from potato leaves.</title>
        <authorList>
            <person name="Morohoshi T."/>
            <person name="Wang W.-Z."/>
            <person name="Someya N."/>
            <person name="Ikeda T."/>
        </authorList>
    </citation>
    <scope>NUCLEOTIDE SEQUENCE [LARGE SCALE GENOMIC DNA]</scope>
    <source>
        <strain evidence="6 7">StLB037</strain>
    </source>
</reference>
<dbReference type="CDD" id="cd03257">
    <property type="entry name" value="ABC_NikE_OppD_transporters"/>
    <property type="match status" value="1"/>
</dbReference>
<keyword evidence="4" id="KW-0067">ATP-binding</keyword>
<dbReference type="HOGENOM" id="CLU_000604_1_23_11"/>
<dbReference type="InterPro" id="IPR003439">
    <property type="entry name" value="ABC_transporter-like_ATP-bd"/>
</dbReference>
<evidence type="ECO:0000256" key="2">
    <source>
        <dbReference type="ARBA" id="ARBA00022448"/>
    </source>
</evidence>
<dbReference type="EMBL" id="AP012052">
    <property type="protein sequence ID" value="BAJ75357.1"/>
    <property type="molecule type" value="Genomic_DNA"/>
</dbReference>
<dbReference type="RefSeq" id="WP_013585482.1">
    <property type="nucleotide sequence ID" value="NC_015125.1"/>
</dbReference>
<feature type="domain" description="ABC transporter" evidence="5">
    <location>
        <begin position="7"/>
        <end position="249"/>
    </location>
</feature>
<dbReference type="Pfam" id="PF00005">
    <property type="entry name" value="ABC_tran"/>
    <property type="match status" value="1"/>
</dbReference>
<dbReference type="PANTHER" id="PTHR43776:SF7">
    <property type="entry name" value="D,D-DIPEPTIDE TRANSPORT ATP-BINDING PROTEIN DDPF-RELATED"/>
    <property type="match status" value="1"/>
</dbReference>
<evidence type="ECO:0000313" key="6">
    <source>
        <dbReference type="EMBL" id="BAJ75357.1"/>
    </source>
</evidence>
<dbReference type="KEGG" id="mts:MTES_2393"/>
<keyword evidence="2" id="KW-0813">Transport</keyword>